<dbReference type="GO" id="GO:0005743">
    <property type="term" value="C:mitochondrial inner membrane"/>
    <property type="evidence" value="ECO:0007669"/>
    <property type="project" value="UniProtKB-SubCell"/>
</dbReference>
<keyword evidence="9 10" id="KW-0472">Membrane</keyword>
<name>A0A9N9BES4_9GLOM</name>
<dbReference type="PANTHER" id="PTHR45760:SF2">
    <property type="entry name" value="FI19922P1-RELATED"/>
    <property type="match status" value="1"/>
</dbReference>
<evidence type="ECO:0000256" key="3">
    <source>
        <dbReference type="ARBA" id="ARBA00022448"/>
    </source>
</evidence>
<dbReference type="InterPro" id="IPR018108">
    <property type="entry name" value="MCP_transmembrane"/>
</dbReference>
<evidence type="ECO:0000256" key="4">
    <source>
        <dbReference type="ARBA" id="ARBA00022692"/>
    </source>
</evidence>
<evidence type="ECO:0000256" key="2">
    <source>
        <dbReference type="ARBA" id="ARBA00006375"/>
    </source>
</evidence>
<evidence type="ECO:0000256" key="1">
    <source>
        <dbReference type="ARBA" id="ARBA00004448"/>
    </source>
</evidence>
<dbReference type="InterPro" id="IPR023395">
    <property type="entry name" value="MCP_dom_sf"/>
</dbReference>
<evidence type="ECO:0000313" key="13">
    <source>
        <dbReference type="EMBL" id="CAG8563267.1"/>
    </source>
</evidence>
<evidence type="ECO:0000256" key="8">
    <source>
        <dbReference type="ARBA" id="ARBA00023128"/>
    </source>
</evidence>
<proteinExistence type="inferred from homology"/>
<dbReference type="Gene3D" id="1.50.40.10">
    <property type="entry name" value="Mitochondrial carrier domain"/>
    <property type="match status" value="2"/>
</dbReference>
<keyword evidence="14" id="KW-1185">Reference proteome</keyword>
<dbReference type="PANTHER" id="PTHR45760">
    <property type="entry name" value="FI19922P1-RELATED"/>
    <property type="match status" value="1"/>
</dbReference>
<evidence type="ECO:0000256" key="6">
    <source>
        <dbReference type="ARBA" id="ARBA00022792"/>
    </source>
</evidence>
<keyword evidence="8" id="KW-0496">Mitochondrion</keyword>
<keyword evidence="7 12" id="KW-1133">Transmembrane helix</keyword>
<evidence type="ECO:0000256" key="10">
    <source>
        <dbReference type="PROSITE-ProRule" id="PRU00282"/>
    </source>
</evidence>
<dbReference type="Proteomes" id="UP000789739">
    <property type="component" value="Unassembled WGS sequence"/>
</dbReference>
<keyword evidence="6" id="KW-0999">Mitochondrion inner membrane</keyword>
<evidence type="ECO:0000256" key="9">
    <source>
        <dbReference type="ARBA" id="ARBA00023136"/>
    </source>
</evidence>
<dbReference type="InterPro" id="IPR045315">
    <property type="entry name" value="Mtm1-like"/>
</dbReference>
<evidence type="ECO:0000256" key="11">
    <source>
        <dbReference type="RuleBase" id="RU000488"/>
    </source>
</evidence>
<dbReference type="OrthoDB" id="1747031at2759"/>
<dbReference type="Pfam" id="PF00153">
    <property type="entry name" value="Mito_carr"/>
    <property type="match status" value="4"/>
</dbReference>
<feature type="repeat" description="Solcar" evidence="10">
    <location>
        <begin position="51"/>
        <end position="187"/>
    </location>
</feature>
<comment type="subcellular location">
    <subcellularLocation>
        <location evidence="1">Mitochondrion inner membrane</location>
        <topology evidence="1">Multi-pass membrane protein</topology>
    </subcellularLocation>
</comment>
<dbReference type="SUPFAM" id="SSF103506">
    <property type="entry name" value="Mitochondrial carrier"/>
    <property type="match status" value="1"/>
</dbReference>
<comment type="caution">
    <text evidence="13">The sequence shown here is derived from an EMBL/GenBank/DDBJ whole genome shotgun (WGS) entry which is preliminary data.</text>
</comment>
<dbReference type="GO" id="GO:1990542">
    <property type="term" value="P:mitochondrial transmembrane transport"/>
    <property type="evidence" value="ECO:0007669"/>
    <property type="project" value="InterPro"/>
</dbReference>
<accession>A0A9N9BES4</accession>
<keyword evidence="5" id="KW-0677">Repeat</keyword>
<protein>
    <submittedName>
        <fullName evidence="13">3019_t:CDS:1</fullName>
    </submittedName>
</protein>
<comment type="similarity">
    <text evidence="2 11">Belongs to the mitochondrial carrier (TC 2.A.29) family.</text>
</comment>
<evidence type="ECO:0000256" key="7">
    <source>
        <dbReference type="ARBA" id="ARBA00022989"/>
    </source>
</evidence>
<feature type="repeat" description="Solcar" evidence="10">
    <location>
        <begin position="298"/>
        <end position="384"/>
    </location>
</feature>
<keyword evidence="3 11" id="KW-0813">Transport</keyword>
<keyword evidence="4 10" id="KW-0812">Transmembrane</keyword>
<dbReference type="AlphaFoldDB" id="A0A9N9BES4"/>
<reference evidence="13" key="1">
    <citation type="submission" date="2021-06" db="EMBL/GenBank/DDBJ databases">
        <authorList>
            <person name="Kallberg Y."/>
            <person name="Tangrot J."/>
            <person name="Rosling A."/>
        </authorList>
    </citation>
    <scope>NUCLEOTIDE SEQUENCE</scope>
    <source>
        <strain evidence="13">BR232B</strain>
    </source>
</reference>
<dbReference type="EMBL" id="CAJVPI010000692">
    <property type="protein sequence ID" value="CAG8563267.1"/>
    <property type="molecule type" value="Genomic_DNA"/>
</dbReference>
<evidence type="ECO:0000256" key="5">
    <source>
        <dbReference type="ARBA" id="ARBA00022737"/>
    </source>
</evidence>
<feature type="transmembrane region" description="Helical" evidence="12">
    <location>
        <begin position="159"/>
        <end position="179"/>
    </location>
</feature>
<gene>
    <name evidence="13" type="ORF">PBRASI_LOCUS5704</name>
</gene>
<evidence type="ECO:0000313" key="14">
    <source>
        <dbReference type="Proteomes" id="UP000789739"/>
    </source>
</evidence>
<organism evidence="13 14">
    <name type="scientific">Paraglomus brasilianum</name>
    <dbReference type="NCBI Taxonomy" id="144538"/>
    <lineage>
        <taxon>Eukaryota</taxon>
        <taxon>Fungi</taxon>
        <taxon>Fungi incertae sedis</taxon>
        <taxon>Mucoromycota</taxon>
        <taxon>Glomeromycotina</taxon>
        <taxon>Glomeromycetes</taxon>
        <taxon>Paraglomerales</taxon>
        <taxon>Paraglomeraceae</taxon>
        <taxon>Paraglomus</taxon>
    </lineage>
</organism>
<dbReference type="PROSITE" id="PS50920">
    <property type="entry name" value="SOLCAR"/>
    <property type="match status" value="3"/>
</dbReference>
<sequence length="394" mass="43385">MVATQELSYTKTSNAMPPEWAPLNDVYGKVVSPYMTRTALSSDNVLSTQQLLPIQKMLSACTGAIVTSVFTTPLDVVKIRLQSQNLFQSLSITKGQYCRPCVPAECQEVLLLRRKFLFTPAVGETISCAHIPHLAASLRLNGTLDGLVKIIKYEGITSLWRGLLPALVMSVPATVIYFIGYDHLRDTIWKKCNNKSLEVYVPLAAGTIARTAAATVISPIELLRTRMQSAEGTNGIVGVLNGINKMVRSDGLSSLWRGLGPTLWRDVPFSAIYWTGYESIKKNLMKRHDNRLLIHNLGDIEISFISGAISGMIAATLTTPFDVAKTRRQVAYNSGRSKDMISIIREVVREEGHMGLMRGWGLRVSKAVPACAIMISSYEAGKAFFIERNAKAND</sequence>
<feature type="repeat" description="Solcar" evidence="10">
    <location>
        <begin position="197"/>
        <end position="283"/>
    </location>
</feature>
<evidence type="ECO:0000256" key="12">
    <source>
        <dbReference type="SAM" id="Phobius"/>
    </source>
</evidence>